<keyword evidence="9 12" id="KW-0456">Lyase</keyword>
<comment type="caution">
    <text evidence="15">The sequence shown here is derived from an EMBL/GenBank/DDBJ whole genome shotgun (WGS) entry which is preliminary data.</text>
</comment>
<evidence type="ECO:0000256" key="1">
    <source>
        <dbReference type="ARBA" id="ARBA00004496"/>
    </source>
</evidence>
<evidence type="ECO:0000256" key="4">
    <source>
        <dbReference type="ARBA" id="ARBA00022490"/>
    </source>
</evidence>
<dbReference type="EC" id="4.3.2.10" evidence="12"/>
<evidence type="ECO:0000256" key="9">
    <source>
        <dbReference type="ARBA" id="ARBA00023239"/>
    </source>
</evidence>
<feature type="domain" description="Glutamine amidotransferase" evidence="14">
    <location>
        <begin position="4"/>
        <end position="201"/>
    </location>
</feature>
<evidence type="ECO:0000256" key="3">
    <source>
        <dbReference type="ARBA" id="ARBA00011152"/>
    </source>
</evidence>
<evidence type="ECO:0000256" key="6">
    <source>
        <dbReference type="ARBA" id="ARBA00022801"/>
    </source>
</evidence>
<dbReference type="AlphaFoldDB" id="A0A0F3GPX5"/>
<dbReference type="InterPro" id="IPR010139">
    <property type="entry name" value="Imidazole-glycPsynth_HisH"/>
</dbReference>
<keyword evidence="4 12" id="KW-0963">Cytoplasm</keyword>
<dbReference type="SUPFAM" id="SSF52317">
    <property type="entry name" value="Class I glutamine amidotransferase-like"/>
    <property type="match status" value="1"/>
</dbReference>
<keyword evidence="8 12" id="KW-0368">Histidine biosynthesis</keyword>
<dbReference type="GO" id="GO:0000105">
    <property type="term" value="P:L-histidine biosynthetic process"/>
    <property type="evidence" value="ECO:0007669"/>
    <property type="project" value="UniProtKB-UniRule"/>
</dbReference>
<dbReference type="Proteomes" id="UP000033423">
    <property type="component" value="Unassembled WGS sequence"/>
</dbReference>
<feature type="active site" description="Nucleophile" evidence="12 13">
    <location>
        <position position="79"/>
    </location>
</feature>
<proteinExistence type="inferred from homology"/>
<comment type="catalytic activity">
    <reaction evidence="11 12">
        <text>L-glutamine + H2O = L-glutamate + NH4(+)</text>
        <dbReference type="Rhea" id="RHEA:15889"/>
        <dbReference type="ChEBI" id="CHEBI:15377"/>
        <dbReference type="ChEBI" id="CHEBI:28938"/>
        <dbReference type="ChEBI" id="CHEBI:29985"/>
        <dbReference type="ChEBI" id="CHEBI:58359"/>
        <dbReference type="EC" id="3.5.1.2"/>
    </reaction>
</comment>
<sequence length="208" mass="22522">MIAIVDYGMGNLRSVAKGFLKVGAEAVVTSRVEDIDSAAGVVLPGVGAFRDCMANLDALSLAEVVVRCIEKGKPFLGICLGLQLLFTESEEFGHCKGLNVFDGKVVRFPANDLKVPHMGWNRVVPTKHTPLLDNIAGDTEGGQYFYFVHSFYVAPTDASIVAATTQYGIDFTSMIARDNVFAMQFHPEKSQKLGLGILKNFAAFVKKA</sequence>
<accession>A0A0F3GPX5</accession>
<dbReference type="PANTHER" id="PTHR42701">
    <property type="entry name" value="IMIDAZOLE GLYCEROL PHOSPHATE SYNTHASE SUBUNIT HISH"/>
    <property type="match status" value="1"/>
</dbReference>
<keyword evidence="15" id="KW-0808">Transferase</keyword>
<dbReference type="PATRIC" id="fig|29290.4.peg.5224"/>
<gene>
    <name evidence="12" type="primary">hisH</name>
    <name evidence="15" type="ORF">MBAV_003945</name>
</gene>
<dbReference type="GO" id="GO:0005737">
    <property type="term" value="C:cytoplasm"/>
    <property type="evidence" value="ECO:0007669"/>
    <property type="project" value="UniProtKB-SubCell"/>
</dbReference>
<evidence type="ECO:0000256" key="5">
    <source>
        <dbReference type="ARBA" id="ARBA00022605"/>
    </source>
</evidence>
<dbReference type="PIRSF" id="PIRSF000495">
    <property type="entry name" value="Amidotransf_hisH"/>
    <property type="match status" value="1"/>
</dbReference>
<evidence type="ECO:0000256" key="8">
    <source>
        <dbReference type="ARBA" id="ARBA00023102"/>
    </source>
</evidence>
<reference evidence="15 16" key="1">
    <citation type="submission" date="2015-02" db="EMBL/GenBank/DDBJ databases">
        <title>Single-cell genomics of uncultivated deep-branching MTB reveals a conserved set of magnetosome genes.</title>
        <authorList>
            <person name="Kolinko S."/>
            <person name="Richter M."/>
            <person name="Glockner F.O."/>
            <person name="Brachmann A."/>
            <person name="Schuler D."/>
        </authorList>
    </citation>
    <scope>NUCLEOTIDE SEQUENCE [LARGE SCALE GENOMIC DNA]</scope>
    <source>
        <strain evidence="15">TM-1</strain>
    </source>
</reference>
<comment type="function">
    <text evidence="12">IGPS catalyzes the conversion of PRFAR and glutamine to IGP, AICAR and glutamate. The HisH subunit catalyzes the hydrolysis of glutamine to glutamate and ammonia as part of the synthesis of IGP and AICAR. The resulting ammonia molecule is channeled to the active site of HisF.</text>
</comment>
<organism evidence="15 16">
    <name type="scientific">Candidatus Magnetobacterium bavaricum</name>
    <dbReference type="NCBI Taxonomy" id="29290"/>
    <lineage>
        <taxon>Bacteria</taxon>
        <taxon>Pseudomonadati</taxon>
        <taxon>Nitrospirota</taxon>
        <taxon>Thermodesulfovibrionia</taxon>
        <taxon>Thermodesulfovibrionales</taxon>
        <taxon>Candidatus Magnetobacteriaceae</taxon>
        <taxon>Candidatus Magnetobacterium</taxon>
    </lineage>
</organism>
<dbReference type="PANTHER" id="PTHR42701:SF1">
    <property type="entry name" value="IMIDAZOLE GLYCEROL PHOSPHATE SYNTHASE SUBUNIT HISH"/>
    <property type="match status" value="1"/>
</dbReference>
<evidence type="ECO:0000256" key="12">
    <source>
        <dbReference type="HAMAP-Rule" id="MF_00278"/>
    </source>
</evidence>
<evidence type="ECO:0000256" key="10">
    <source>
        <dbReference type="ARBA" id="ARBA00047838"/>
    </source>
</evidence>
<dbReference type="CDD" id="cd01748">
    <property type="entry name" value="GATase1_IGP_Synthase"/>
    <property type="match status" value="1"/>
</dbReference>
<keyword evidence="16" id="KW-1185">Reference proteome</keyword>
<comment type="pathway">
    <text evidence="2 12">Amino-acid biosynthesis; L-histidine biosynthesis; L-histidine from 5-phospho-alpha-D-ribose 1-diphosphate: step 5/9.</text>
</comment>
<dbReference type="NCBIfam" id="TIGR01855">
    <property type="entry name" value="IMP_synth_hisH"/>
    <property type="match status" value="1"/>
</dbReference>
<feature type="active site" evidence="12 13">
    <location>
        <position position="186"/>
    </location>
</feature>
<dbReference type="HAMAP" id="MF_00278">
    <property type="entry name" value="HisH"/>
    <property type="match status" value="1"/>
</dbReference>
<evidence type="ECO:0000256" key="11">
    <source>
        <dbReference type="ARBA" id="ARBA00049534"/>
    </source>
</evidence>
<dbReference type="FunFam" id="3.40.50.880:FF:000009">
    <property type="entry name" value="Imidazole glycerol phosphate synthase subunit HisH"/>
    <property type="match status" value="1"/>
</dbReference>
<dbReference type="EMBL" id="LACI01001702">
    <property type="protein sequence ID" value="KJU83857.1"/>
    <property type="molecule type" value="Genomic_DNA"/>
</dbReference>
<dbReference type="GO" id="GO:0016829">
    <property type="term" value="F:lyase activity"/>
    <property type="evidence" value="ECO:0007669"/>
    <property type="project" value="UniProtKB-KW"/>
</dbReference>
<dbReference type="GO" id="GO:0000107">
    <property type="term" value="F:imidazoleglycerol-phosphate synthase activity"/>
    <property type="evidence" value="ECO:0007669"/>
    <property type="project" value="UniProtKB-UniRule"/>
</dbReference>
<dbReference type="PROSITE" id="PS51273">
    <property type="entry name" value="GATASE_TYPE_1"/>
    <property type="match status" value="1"/>
</dbReference>
<evidence type="ECO:0000313" key="16">
    <source>
        <dbReference type="Proteomes" id="UP000033423"/>
    </source>
</evidence>
<dbReference type="Pfam" id="PF00117">
    <property type="entry name" value="GATase"/>
    <property type="match status" value="1"/>
</dbReference>
<feature type="active site" evidence="12 13">
    <location>
        <position position="188"/>
    </location>
</feature>
<comment type="subunit">
    <text evidence="3 12">Heterodimer of HisH and HisF.</text>
</comment>
<evidence type="ECO:0000256" key="13">
    <source>
        <dbReference type="PIRSR" id="PIRSR000495-1"/>
    </source>
</evidence>
<comment type="catalytic activity">
    <reaction evidence="10 12">
        <text>5-[(5-phospho-1-deoxy-D-ribulos-1-ylimino)methylamino]-1-(5-phospho-beta-D-ribosyl)imidazole-4-carboxamide + L-glutamine = D-erythro-1-(imidazol-4-yl)glycerol 3-phosphate + 5-amino-1-(5-phospho-beta-D-ribosyl)imidazole-4-carboxamide + L-glutamate + H(+)</text>
        <dbReference type="Rhea" id="RHEA:24793"/>
        <dbReference type="ChEBI" id="CHEBI:15378"/>
        <dbReference type="ChEBI" id="CHEBI:29985"/>
        <dbReference type="ChEBI" id="CHEBI:58278"/>
        <dbReference type="ChEBI" id="CHEBI:58359"/>
        <dbReference type="ChEBI" id="CHEBI:58475"/>
        <dbReference type="ChEBI" id="CHEBI:58525"/>
        <dbReference type="EC" id="4.3.2.10"/>
    </reaction>
</comment>
<evidence type="ECO:0000259" key="14">
    <source>
        <dbReference type="Pfam" id="PF00117"/>
    </source>
</evidence>
<evidence type="ECO:0000256" key="7">
    <source>
        <dbReference type="ARBA" id="ARBA00022962"/>
    </source>
</evidence>
<dbReference type="Gene3D" id="3.40.50.880">
    <property type="match status" value="1"/>
</dbReference>
<keyword evidence="7 12" id="KW-0315">Glutamine amidotransferase</keyword>
<name>A0A0F3GPX5_9BACT</name>
<evidence type="ECO:0000256" key="2">
    <source>
        <dbReference type="ARBA" id="ARBA00005091"/>
    </source>
</evidence>
<evidence type="ECO:0000313" key="15">
    <source>
        <dbReference type="EMBL" id="KJU83857.1"/>
    </source>
</evidence>
<dbReference type="GO" id="GO:0004359">
    <property type="term" value="F:glutaminase activity"/>
    <property type="evidence" value="ECO:0007669"/>
    <property type="project" value="UniProtKB-EC"/>
</dbReference>
<dbReference type="UniPathway" id="UPA00031">
    <property type="reaction ID" value="UER00010"/>
</dbReference>
<dbReference type="EC" id="3.5.1.2" evidence="12"/>
<comment type="subcellular location">
    <subcellularLocation>
        <location evidence="1 12">Cytoplasm</location>
    </subcellularLocation>
</comment>
<keyword evidence="5 12" id="KW-0028">Amino-acid biosynthesis</keyword>
<dbReference type="InterPro" id="IPR029062">
    <property type="entry name" value="Class_I_gatase-like"/>
</dbReference>
<protein>
    <recommendedName>
        <fullName evidence="12">Imidazole glycerol phosphate synthase subunit HisH</fullName>
        <ecNumber evidence="12">4.3.2.10</ecNumber>
    </recommendedName>
    <alternativeName>
        <fullName evidence="12">IGP synthase glutaminase subunit</fullName>
        <ecNumber evidence="12">3.5.1.2</ecNumber>
    </alternativeName>
    <alternativeName>
        <fullName evidence="12">IGP synthase subunit HisH</fullName>
    </alternativeName>
    <alternativeName>
        <fullName evidence="12">ImGP synthase subunit HisH</fullName>
        <shortName evidence="12">IGPS subunit HisH</shortName>
    </alternativeName>
</protein>
<keyword evidence="6 12" id="KW-0378">Hydrolase</keyword>
<dbReference type="InterPro" id="IPR017926">
    <property type="entry name" value="GATASE"/>
</dbReference>